<evidence type="ECO:0000313" key="1">
    <source>
        <dbReference type="EMBL" id="EHJ41292.1"/>
    </source>
</evidence>
<dbReference type="HOGENOM" id="CLU_3220315_0_0_10"/>
<accession>G6AWB0</accession>
<dbReference type="Proteomes" id="UP000004407">
    <property type="component" value="Unassembled WGS sequence"/>
</dbReference>
<name>G6AWB0_9BACT</name>
<proteinExistence type="predicted"/>
<gene>
    <name evidence="1" type="ORF">HMPREF0673_00909</name>
</gene>
<dbReference type="AlphaFoldDB" id="G6AWB0"/>
<protein>
    <submittedName>
        <fullName evidence="1">Uncharacterized protein</fullName>
    </submittedName>
</protein>
<reference evidence="1 2" key="1">
    <citation type="submission" date="2011-08" db="EMBL/GenBank/DDBJ databases">
        <authorList>
            <person name="Weinstock G."/>
            <person name="Sodergren E."/>
            <person name="Clifton S."/>
            <person name="Fulton L."/>
            <person name="Fulton B."/>
            <person name="Courtney L."/>
            <person name="Fronick C."/>
            <person name="Harrison M."/>
            <person name="Strong C."/>
            <person name="Farmer C."/>
            <person name="Delahaunty K."/>
            <person name="Markovic C."/>
            <person name="Hall O."/>
            <person name="Minx P."/>
            <person name="Tomlinson C."/>
            <person name="Mitreva M."/>
            <person name="Hou S."/>
            <person name="Chen J."/>
            <person name="Wollam A."/>
            <person name="Pepin K.H."/>
            <person name="Johnson M."/>
            <person name="Bhonagiri V."/>
            <person name="Zhang X."/>
            <person name="Suruliraj S."/>
            <person name="Warren W."/>
            <person name="Chinwalla A."/>
            <person name="Mardis E.R."/>
            <person name="Wilson R.K."/>
        </authorList>
    </citation>
    <scope>NUCLEOTIDE SEQUENCE [LARGE SCALE GENOMIC DNA]</scope>
    <source>
        <strain evidence="1 2">DSM 18206</strain>
    </source>
</reference>
<dbReference type="EMBL" id="AFZZ01000085">
    <property type="protein sequence ID" value="EHJ41292.1"/>
    <property type="molecule type" value="Genomic_DNA"/>
</dbReference>
<organism evidence="1 2">
    <name type="scientific">Leyella stercorea DSM 18206</name>
    <dbReference type="NCBI Taxonomy" id="1002367"/>
    <lineage>
        <taxon>Bacteria</taxon>
        <taxon>Pseudomonadati</taxon>
        <taxon>Bacteroidota</taxon>
        <taxon>Bacteroidia</taxon>
        <taxon>Bacteroidales</taxon>
        <taxon>Prevotellaceae</taxon>
        <taxon>Leyella</taxon>
    </lineage>
</organism>
<evidence type="ECO:0000313" key="2">
    <source>
        <dbReference type="Proteomes" id="UP000004407"/>
    </source>
</evidence>
<comment type="caution">
    <text evidence="1">The sequence shown here is derived from an EMBL/GenBank/DDBJ whole genome shotgun (WGS) entry which is preliminary data.</text>
</comment>
<sequence length="44" mass="5022">MRAARAVLLFSFLFSDRVVLLLFAERLSAPQSCLIIFHKVNINT</sequence>